<evidence type="ECO:0000256" key="7">
    <source>
        <dbReference type="ARBA" id="ARBA00023098"/>
    </source>
</evidence>
<keyword evidence="5" id="KW-0812">Transmembrane</keyword>
<evidence type="ECO:0000256" key="9">
    <source>
        <dbReference type="ARBA" id="ARBA00023209"/>
    </source>
</evidence>
<dbReference type="InterPro" id="IPR043130">
    <property type="entry name" value="CDP-OH_PTrfase_TM_dom"/>
</dbReference>
<keyword evidence="6" id="KW-1133">Transmembrane helix</keyword>
<evidence type="ECO:0000256" key="11">
    <source>
        <dbReference type="RuleBase" id="RU003750"/>
    </source>
</evidence>
<dbReference type="InterPro" id="IPR048254">
    <property type="entry name" value="CDP_ALCOHOL_P_TRANSF_CS"/>
</dbReference>
<evidence type="ECO:0000313" key="12">
    <source>
        <dbReference type="EMBL" id="PXF42493.1"/>
    </source>
</evidence>
<keyword evidence="3" id="KW-0444">Lipid biosynthesis</keyword>
<dbReference type="InterPro" id="IPR004570">
    <property type="entry name" value="Phosphatidylglycerol_P_synth"/>
</dbReference>
<sequence length="186" mass="20399">MITCGRILVAPVIGYWIANGEYDVALCGLIYAAISDWTDGILARKFKLHTVLGSYLDPAADKLLIMIATITLTWQSIIPVWLTSLVVGRDIVLVGGWLALIRNRHPQASLGNVFHTIQNTAMEPLLISKLNTTFQIALAFGGVLNAGEWSFLSDESLHNIGLATALTTTASGISYGQRFWARWNRL</sequence>
<comment type="similarity">
    <text evidence="2 11">Belongs to the CDP-alcohol phosphatidyltransferase class-I family.</text>
</comment>
<dbReference type="GO" id="GO:0016020">
    <property type="term" value="C:membrane"/>
    <property type="evidence" value="ECO:0007669"/>
    <property type="project" value="UniProtKB-SubCell"/>
</dbReference>
<dbReference type="PROSITE" id="PS00379">
    <property type="entry name" value="CDP_ALCOHOL_P_TRANSF"/>
    <property type="match status" value="1"/>
</dbReference>
<protein>
    <submittedName>
        <fullName evidence="12">Putative cardiolipin synthase (CMP-forming)</fullName>
    </submittedName>
</protein>
<dbReference type="GO" id="GO:0005739">
    <property type="term" value="C:mitochondrion"/>
    <property type="evidence" value="ECO:0007669"/>
    <property type="project" value="TreeGrafter"/>
</dbReference>
<keyword evidence="10" id="KW-1208">Phospholipid metabolism</keyword>
<dbReference type="AlphaFoldDB" id="A0A2V3IKC1"/>
<keyword evidence="7" id="KW-0443">Lipid metabolism</keyword>
<comment type="subcellular location">
    <subcellularLocation>
        <location evidence="1">Membrane</location>
        <topology evidence="1">Multi-pass membrane protein</topology>
    </subcellularLocation>
</comment>
<evidence type="ECO:0000313" key="13">
    <source>
        <dbReference type="Proteomes" id="UP000247409"/>
    </source>
</evidence>
<evidence type="ECO:0000256" key="4">
    <source>
        <dbReference type="ARBA" id="ARBA00022679"/>
    </source>
</evidence>
<dbReference type="EMBL" id="NBIV01000160">
    <property type="protein sequence ID" value="PXF42493.1"/>
    <property type="molecule type" value="Genomic_DNA"/>
</dbReference>
<dbReference type="PANTHER" id="PTHR14269:SF60">
    <property type="entry name" value="CARDIOLIPIN SYNTHASE (CMP-FORMING)"/>
    <property type="match status" value="1"/>
</dbReference>
<dbReference type="Pfam" id="PF01066">
    <property type="entry name" value="CDP-OH_P_transf"/>
    <property type="match status" value="1"/>
</dbReference>
<accession>A0A2V3IKC1</accession>
<dbReference type="STRING" id="448386.A0A2V3IKC1"/>
<dbReference type="InterPro" id="IPR050324">
    <property type="entry name" value="CDP-alcohol_PTase-I"/>
</dbReference>
<keyword evidence="4 11" id="KW-0808">Transferase</keyword>
<dbReference type="GO" id="GO:0008444">
    <property type="term" value="F:CDP-diacylglycerol-glycerol-3-phosphate 3-phosphatidyltransferase activity"/>
    <property type="evidence" value="ECO:0007669"/>
    <property type="project" value="InterPro"/>
</dbReference>
<organism evidence="12 13">
    <name type="scientific">Gracilariopsis chorda</name>
    <dbReference type="NCBI Taxonomy" id="448386"/>
    <lineage>
        <taxon>Eukaryota</taxon>
        <taxon>Rhodophyta</taxon>
        <taxon>Florideophyceae</taxon>
        <taxon>Rhodymeniophycidae</taxon>
        <taxon>Gracilariales</taxon>
        <taxon>Gracilariaceae</taxon>
        <taxon>Gracilariopsis</taxon>
    </lineage>
</organism>
<evidence type="ECO:0000256" key="5">
    <source>
        <dbReference type="ARBA" id="ARBA00022692"/>
    </source>
</evidence>
<evidence type="ECO:0000256" key="6">
    <source>
        <dbReference type="ARBA" id="ARBA00022989"/>
    </source>
</evidence>
<comment type="caution">
    <text evidence="12">The sequence shown here is derived from an EMBL/GenBank/DDBJ whole genome shotgun (WGS) entry which is preliminary data.</text>
</comment>
<dbReference type="OrthoDB" id="10020554at2759"/>
<dbReference type="Proteomes" id="UP000247409">
    <property type="component" value="Unassembled WGS sequence"/>
</dbReference>
<dbReference type="Gene3D" id="1.20.120.1760">
    <property type="match status" value="1"/>
</dbReference>
<dbReference type="InterPro" id="IPR000462">
    <property type="entry name" value="CDP-OH_P_trans"/>
</dbReference>
<dbReference type="PIRSF" id="PIRSF000847">
    <property type="entry name" value="Phos_ph_gly_syn"/>
    <property type="match status" value="1"/>
</dbReference>
<dbReference type="GO" id="GO:0043337">
    <property type="term" value="F:cardiolipin synthase (CMP-forming)"/>
    <property type="evidence" value="ECO:0007669"/>
    <property type="project" value="TreeGrafter"/>
</dbReference>
<evidence type="ECO:0000256" key="8">
    <source>
        <dbReference type="ARBA" id="ARBA00023136"/>
    </source>
</evidence>
<gene>
    <name evidence="12" type="ORF">BWQ96_07755</name>
</gene>
<keyword evidence="8" id="KW-0472">Membrane</keyword>
<dbReference type="PANTHER" id="PTHR14269">
    <property type="entry name" value="CDP-DIACYLGLYCEROL--GLYCEROL-3-PHOSPHATE 3-PHOSPHATIDYLTRANSFERASE-RELATED"/>
    <property type="match status" value="1"/>
</dbReference>
<evidence type="ECO:0000256" key="2">
    <source>
        <dbReference type="ARBA" id="ARBA00010441"/>
    </source>
</evidence>
<keyword evidence="13" id="KW-1185">Reference proteome</keyword>
<reference evidence="12 13" key="1">
    <citation type="journal article" date="2018" name="Mol. Biol. Evol.">
        <title>Analysis of the draft genome of the red seaweed Gracilariopsis chorda provides insights into genome size evolution in Rhodophyta.</title>
        <authorList>
            <person name="Lee J."/>
            <person name="Yang E.C."/>
            <person name="Graf L."/>
            <person name="Yang J.H."/>
            <person name="Qiu H."/>
            <person name="Zel Zion U."/>
            <person name="Chan C.X."/>
            <person name="Stephens T.G."/>
            <person name="Weber A.P.M."/>
            <person name="Boo G.H."/>
            <person name="Boo S.M."/>
            <person name="Kim K.M."/>
            <person name="Shin Y."/>
            <person name="Jung M."/>
            <person name="Lee S.J."/>
            <person name="Yim H.S."/>
            <person name="Lee J.H."/>
            <person name="Bhattacharya D."/>
            <person name="Yoon H.S."/>
        </authorList>
    </citation>
    <scope>NUCLEOTIDE SEQUENCE [LARGE SCALE GENOMIC DNA]</scope>
    <source>
        <strain evidence="12 13">SKKU-2015</strain>
        <tissue evidence="12">Whole body</tissue>
    </source>
</reference>
<keyword evidence="9" id="KW-0594">Phospholipid biosynthesis</keyword>
<name>A0A2V3IKC1_9FLOR</name>
<dbReference type="GO" id="GO:0032049">
    <property type="term" value="P:cardiolipin biosynthetic process"/>
    <property type="evidence" value="ECO:0007669"/>
    <property type="project" value="TreeGrafter"/>
</dbReference>
<proteinExistence type="inferred from homology"/>
<evidence type="ECO:0000256" key="3">
    <source>
        <dbReference type="ARBA" id="ARBA00022516"/>
    </source>
</evidence>
<evidence type="ECO:0000256" key="1">
    <source>
        <dbReference type="ARBA" id="ARBA00004141"/>
    </source>
</evidence>
<evidence type="ECO:0000256" key="10">
    <source>
        <dbReference type="ARBA" id="ARBA00023264"/>
    </source>
</evidence>